<feature type="domain" description="DUF6593" evidence="2">
    <location>
        <begin position="66"/>
        <end position="194"/>
    </location>
</feature>
<dbReference type="AlphaFoldDB" id="A0A9P5X7L8"/>
<accession>A0A9P5X7L8</accession>
<dbReference type="EMBL" id="MU151263">
    <property type="protein sequence ID" value="KAF9446087.1"/>
    <property type="molecule type" value="Genomic_DNA"/>
</dbReference>
<dbReference type="Pfam" id="PF20236">
    <property type="entry name" value="DUF6593"/>
    <property type="match status" value="1"/>
</dbReference>
<protein>
    <recommendedName>
        <fullName evidence="2">DUF6593 domain-containing protein</fullName>
    </recommendedName>
</protein>
<reference evidence="3" key="1">
    <citation type="submission" date="2020-11" db="EMBL/GenBank/DDBJ databases">
        <authorList>
            <consortium name="DOE Joint Genome Institute"/>
            <person name="Ahrendt S."/>
            <person name="Riley R."/>
            <person name="Andreopoulos W."/>
            <person name="Labutti K."/>
            <person name="Pangilinan J."/>
            <person name="Ruiz-Duenas F.J."/>
            <person name="Barrasa J.M."/>
            <person name="Sanchez-Garcia M."/>
            <person name="Camarero S."/>
            <person name="Miyauchi S."/>
            <person name="Serrano A."/>
            <person name="Linde D."/>
            <person name="Babiker R."/>
            <person name="Drula E."/>
            <person name="Ayuso-Fernandez I."/>
            <person name="Pacheco R."/>
            <person name="Padilla G."/>
            <person name="Ferreira P."/>
            <person name="Barriuso J."/>
            <person name="Kellner H."/>
            <person name="Castanera R."/>
            <person name="Alfaro M."/>
            <person name="Ramirez L."/>
            <person name="Pisabarro A.G."/>
            <person name="Kuo A."/>
            <person name="Tritt A."/>
            <person name="Lipzen A."/>
            <person name="He G."/>
            <person name="Yan M."/>
            <person name="Ng V."/>
            <person name="Cullen D."/>
            <person name="Martin F."/>
            <person name="Rosso M.-N."/>
            <person name="Henrissat B."/>
            <person name="Hibbett D."/>
            <person name="Martinez A.T."/>
            <person name="Grigoriev I.V."/>
        </authorList>
    </citation>
    <scope>NUCLEOTIDE SEQUENCE</scope>
    <source>
        <strain evidence="3">MF-IS2</strain>
    </source>
</reference>
<evidence type="ECO:0000256" key="1">
    <source>
        <dbReference type="SAM" id="MobiDB-lite"/>
    </source>
</evidence>
<evidence type="ECO:0000259" key="2">
    <source>
        <dbReference type="Pfam" id="PF20236"/>
    </source>
</evidence>
<evidence type="ECO:0000313" key="4">
    <source>
        <dbReference type="Proteomes" id="UP000807342"/>
    </source>
</evidence>
<evidence type="ECO:0000313" key="3">
    <source>
        <dbReference type="EMBL" id="KAF9446087.1"/>
    </source>
</evidence>
<dbReference type="OrthoDB" id="3191568at2759"/>
<keyword evidence="4" id="KW-1185">Reference proteome</keyword>
<gene>
    <name evidence="3" type="ORF">P691DRAFT_709221</name>
</gene>
<feature type="region of interest" description="Disordered" evidence="1">
    <location>
        <begin position="15"/>
        <end position="42"/>
    </location>
</feature>
<feature type="compositionally biased region" description="Polar residues" evidence="1">
    <location>
        <begin position="16"/>
        <end position="34"/>
    </location>
</feature>
<proteinExistence type="predicted"/>
<organism evidence="3 4">
    <name type="scientific">Macrolepiota fuliginosa MF-IS2</name>
    <dbReference type="NCBI Taxonomy" id="1400762"/>
    <lineage>
        <taxon>Eukaryota</taxon>
        <taxon>Fungi</taxon>
        <taxon>Dikarya</taxon>
        <taxon>Basidiomycota</taxon>
        <taxon>Agaricomycotina</taxon>
        <taxon>Agaricomycetes</taxon>
        <taxon>Agaricomycetidae</taxon>
        <taxon>Agaricales</taxon>
        <taxon>Agaricineae</taxon>
        <taxon>Agaricaceae</taxon>
        <taxon>Macrolepiota</taxon>
    </lineage>
</organism>
<dbReference type="Proteomes" id="UP000807342">
    <property type="component" value="Unassembled WGS sequence"/>
</dbReference>
<sequence>MYGINPYAQAGWYNPANPSSINERQGPAMSSQPPTFGALPYPDAPSPSTKRLVFTSQGAGLIQSCDVVDADTRLTYYKIKMEGRGYDYTSVQRPNGTQVGYIVWKPQGPEIELFGVIGTQNARDWLPLSPDQSSRFMQFHGKHYTWQFARDAMYFYGYTLNRHQQLGKVYPAKDGTTVFEASELVFNNGMLESVILAITLILSERFRG</sequence>
<dbReference type="InterPro" id="IPR046528">
    <property type="entry name" value="DUF6593"/>
</dbReference>
<comment type="caution">
    <text evidence="3">The sequence shown here is derived from an EMBL/GenBank/DDBJ whole genome shotgun (WGS) entry which is preliminary data.</text>
</comment>
<name>A0A9P5X7L8_9AGAR</name>